<dbReference type="InterPro" id="IPR041033">
    <property type="entry name" value="SpaA_PFL_dom_1"/>
</dbReference>
<dbReference type="Gene3D" id="2.60.40.10">
    <property type="entry name" value="Immunoglobulins"/>
    <property type="match status" value="3"/>
</dbReference>
<feature type="transmembrane region" description="Helical" evidence="1">
    <location>
        <begin position="1065"/>
        <end position="1086"/>
    </location>
</feature>
<dbReference type="Proteomes" id="UP000824223">
    <property type="component" value="Unassembled WGS sequence"/>
</dbReference>
<comment type="caution">
    <text evidence="3">The sequence shown here is derived from an EMBL/GenBank/DDBJ whole genome shotgun (WGS) entry which is preliminary data.</text>
</comment>
<evidence type="ECO:0000256" key="1">
    <source>
        <dbReference type="SAM" id="Phobius"/>
    </source>
</evidence>
<dbReference type="Pfam" id="PF24547">
    <property type="entry name" value="DUF7601"/>
    <property type="match status" value="1"/>
</dbReference>
<reference evidence="3" key="1">
    <citation type="journal article" date="2021" name="PeerJ">
        <title>Extensive microbial diversity within the chicken gut microbiome revealed by metagenomics and culture.</title>
        <authorList>
            <person name="Gilroy R."/>
            <person name="Ravi A."/>
            <person name="Getino M."/>
            <person name="Pursley I."/>
            <person name="Horton D.L."/>
            <person name="Alikhan N.F."/>
            <person name="Baker D."/>
            <person name="Gharbi K."/>
            <person name="Hall N."/>
            <person name="Watson M."/>
            <person name="Adriaenssens E.M."/>
            <person name="Foster-Nyarko E."/>
            <person name="Jarju S."/>
            <person name="Secka A."/>
            <person name="Antonio M."/>
            <person name="Oren A."/>
            <person name="Chaudhuri R.R."/>
            <person name="La Ragione R."/>
            <person name="Hildebrand F."/>
            <person name="Pallen M.J."/>
        </authorList>
    </citation>
    <scope>NUCLEOTIDE SEQUENCE</scope>
    <source>
        <strain evidence="3">ChiSjej2B20-11307</strain>
    </source>
</reference>
<dbReference type="AlphaFoldDB" id="A0A9D2H872"/>
<proteinExistence type="predicted"/>
<protein>
    <recommendedName>
        <fullName evidence="2">PA14 domain-containing protein</fullName>
    </recommendedName>
</protein>
<reference evidence="3" key="2">
    <citation type="submission" date="2021-04" db="EMBL/GenBank/DDBJ databases">
        <authorList>
            <person name="Gilroy R."/>
        </authorList>
    </citation>
    <scope>NUCLEOTIDE SEQUENCE</scope>
    <source>
        <strain evidence="3">ChiSjej2B20-11307</strain>
    </source>
</reference>
<dbReference type="InterPro" id="IPR055382">
    <property type="entry name" value="DUF7601"/>
</dbReference>
<evidence type="ECO:0000313" key="3">
    <source>
        <dbReference type="EMBL" id="HJA06502.1"/>
    </source>
</evidence>
<name>A0A9D2H872_9FIRM</name>
<gene>
    <name evidence="3" type="ORF">H9798_05050</name>
</gene>
<dbReference type="Gene3D" id="2.60.40.1140">
    <property type="entry name" value="Collagen-binding surface protein Cna, B-type domain"/>
    <property type="match status" value="1"/>
</dbReference>
<dbReference type="PROSITE" id="PS51820">
    <property type="entry name" value="PA14"/>
    <property type="match status" value="1"/>
</dbReference>
<dbReference type="InterPro" id="IPR013783">
    <property type="entry name" value="Ig-like_fold"/>
</dbReference>
<dbReference type="Pfam" id="PF17802">
    <property type="entry name" value="SpaA"/>
    <property type="match status" value="3"/>
</dbReference>
<dbReference type="EMBL" id="DXAK01000025">
    <property type="protein sequence ID" value="HJA06502.1"/>
    <property type="molecule type" value="Genomic_DNA"/>
</dbReference>
<accession>A0A9D2H872</accession>
<keyword evidence="1" id="KW-0472">Membrane</keyword>
<feature type="domain" description="PA14" evidence="2">
    <location>
        <begin position="74"/>
        <end position="263"/>
    </location>
</feature>
<sequence length="1094" mass="118224">MCSLMKLHRSEHAGKNAYTNVGKLLRIDSEGYYYYDSTKNFASLKDGMTQTEYKNGTDGADFVLYNTKAVFPAGNSPGGQFFPFDGGSEVFRDNGSGITADTRIKSDHTGINHYFGLHMQTRFVQQYGGHTNIDEEDEVTYEFSGDDDVWIFIDGVLVADLGGVHDAVSVDINFATGRIEISSASTNSQKFRTYSSTLREKYRAAGKEGSVAWSREKGKRNTFADDTYHTLDFFYLERGNVDSNMNLKYNLVSVPESEIIKVDQVGEKVAGAGFKLYATDRDYKVDAQAVELASGVTDADGEFTLIDKEGYILSLNQLYEKGYRHFVLRETDVPSGYRSSGDMYLYFPEGTKEAVLLSDNEWESGTYASAKVTAKSSASITLTDGGKKNLMPVSSGGDGGLMFGVVLQFQGGENDDLSDWDNWLPVYGDPLGGWTVSEDGGIAGAIAAARENSYVFTIDSSGSFKTEIENLPGDMLSYYYMLSNPTASNVKYTVAYYYTSADTLDGATVRNTKLVDSGGFEREFAASLYVPNVMNRLYVQKVDDAGVPVNGAQFGLYKEGTDGISDDGAGNVTISDTAKAYASITTGDITEPFKASGTGVFLENSGLPKGVYYLKEVSAPGGYKRNETVTKIIVDDTGVYADAGKQDDGVIVRRSVGMLVKSMIQFAVDDGVDGTLHDIRTELFTSGSYTSGQGSSAAWTAAGKTSHLQYDKDAVLEYKPITLDGIEQPLTLETDTGWSRLKIGQCMEHDDNISSPKQDLGDTDLTNLFSGVVTVQVENERVGGLTISKEISDETGLAGSETQFEFTVTCADAIDGTYSADRYTEGSVEPSVENVQFKAGTASVKLKGGESIYIHNLPNNMEFTVTETVAEGYDTSVSTDGTDFSAGNSGTVTVTHTGNALVAFHNTYNPKSSFSFTKITREGDGLKGAVFALYRLECQDENHHDHTADADQIKADEDGSIDGSYANADCWELTGGTVTSGSDGTVTFADVPISGTYRLVEVKTPGGYAAVGGQWIVTYDAKNKEFTVPAGGSIGNPPAFHKKDRTIINYQPGELPFAGNIGIKLFLIIGGALMLLGAAGGTVWYFRCRRTAQK</sequence>
<evidence type="ECO:0000259" key="2">
    <source>
        <dbReference type="PROSITE" id="PS51820"/>
    </source>
</evidence>
<evidence type="ECO:0000313" key="4">
    <source>
        <dbReference type="Proteomes" id="UP000824223"/>
    </source>
</evidence>
<keyword evidence="1" id="KW-1133">Transmembrane helix</keyword>
<dbReference type="InterPro" id="IPR037524">
    <property type="entry name" value="PA14/GLEYA"/>
</dbReference>
<keyword evidence="1" id="KW-0812">Transmembrane</keyword>
<organism evidence="3 4">
    <name type="scientific">Candidatus Mediterraneibacter pullicola</name>
    <dbReference type="NCBI Taxonomy" id="2838682"/>
    <lineage>
        <taxon>Bacteria</taxon>
        <taxon>Bacillati</taxon>
        <taxon>Bacillota</taxon>
        <taxon>Clostridia</taxon>
        <taxon>Lachnospirales</taxon>
        <taxon>Lachnospiraceae</taxon>
        <taxon>Mediterraneibacter</taxon>
    </lineage>
</organism>